<dbReference type="AlphaFoldDB" id="A0A6M3JBK3"/>
<evidence type="ECO:0000313" key="1">
    <source>
        <dbReference type="EMBL" id="QJA67203.1"/>
    </source>
</evidence>
<name>A0A6M3JBK3_9ZZZZ</name>
<protein>
    <submittedName>
        <fullName evidence="1">Uncharacterized protein</fullName>
    </submittedName>
</protein>
<sequence>MSEAGVNKTFNYEWDDTLKKWIKQVSSSTGTTQVNIENVTPVNGRLPVDTELTISGDVIVDRVNIQSIPLTEVYPSGTYAQLLTSDDLVTTIQYHESDAIFGSNSTISGITYSSVTLGTTAYETFASGTNTLVITRGL</sequence>
<accession>A0A6M3JBK3</accession>
<dbReference type="EMBL" id="MT142379">
    <property type="protein sequence ID" value="QJA79399.1"/>
    <property type="molecule type" value="Genomic_DNA"/>
</dbReference>
<evidence type="ECO:0000313" key="2">
    <source>
        <dbReference type="EMBL" id="QJA79399.1"/>
    </source>
</evidence>
<proteinExistence type="predicted"/>
<organism evidence="1">
    <name type="scientific">viral metagenome</name>
    <dbReference type="NCBI Taxonomy" id="1070528"/>
    <lineage>
        <taxon>unclassified sequences</taxon>
        <taxon>metagenomes</taxon>
        <taxon>organismal metagenomes</taxon>
    </lineage>
</organism>
<reference evidence="1" key="1">
    <citation type="submission" date="2020-03" db="EMBL/GenBank/DDBJ databases">
        <title>The deep terrestrial virosphere.</title>
        <authorList>
            <person name="Holmfeldt K."/>
            <person name="Nilsson E."/>
            <person name="Simone D."/>
            <person name="Lopez-Fernandez M."/>
            <person name="Wu X."/>
            <person name="de Brujin I."/>
            <person name="Lundin D."/>
            <person name="Andersson A."/>
            <person name="Bertilsson S."/>
            <person name="Dopson M."/>
        </authorList>
    </citation>
    <scope>NUCLEOTIDE SEQUENCE</scope>
    <source>
        <strain evidence="2">MM415A00901</strain>
        <strain evidence="1">MM415B00267</strain>
    </source>
</reference>
<gene>
    <name evidence="2" type="ORF">MM415A00901_0022</name>
    <name evidence="1" type="ORF">MM415B00267_0029</name>
</gene>
<dbReference type="EMBL" id="MT141567">
    <property type="protein sequence ID" value="QJA67203.1"/>
    <property type="molecule type" value="Genomic_DNA"/>
</dbReference>